<dbReference type="InterPro" id="IPR000086">
    <property type="entry name" value="NUDIX_hydrolase_dom"/>
</dbReference>
<dbReference type="SUPFAM" id="SSF55811">
    <property type="entry name" value="Nudix"/>
    <property type="match status" value="1"/>
</dbReference>
<dbReference type="InterPro" id="IPR054105">
    <property type="entry name" value="WHD_NrtR"/>
</dbReference>
<dbReference type="PANTHER" id="PTHR43736:SF4">
    <property type="entry name" value="SLR1690 PROTEIN"/>
    <property type="match status" value="1"/>
</dbReference>
<reference evidence="2" key="1">
    <citation type="submission" date="2021-01" db="EMBL/GenBank/DDBJ databases">
        <title>Fulvivirga kasyanovii gen. nov., sp nov., a novel member of the phylum Bacteroidetes isolated from seawater in a mussel farm.</title>
        <authorList>
            <person name="Zhao L.-H."/>
            <person name="Wang Z.-J."/>
        </authorList>
    </citation>
    <scope>NUCLEOTIDE SEQUENCE</scope>
    <source>
        <strain evidence="2">2943</strain>
    </source>
</reference>
<protein>
    <submittedName>
        <fullName evidence="2">NUDIX hydrolase</fullName>
    </submittedName>
</protein>
<gene>
    <name evidence="2" type="ORF">JL102_07605</name>
</gene>
<dbReference type="SUPFAM" id="SSF46785">
    <property type="entry name" value="Winged helix' DNA-binding domain"/>
    <property type="match status" value="1"/>
</dbReference>
<dbReference type="Pfam" id="PF21906">
    <property type="entry name" value="WHD_NrtR"/>
    <property type="match status" value="1"/>
</dbReference>
<evidence type="ECO:0000313" key="2">
    <source>
        <dbReference type="EMBL" id="MBL3655989.1"/>
    </source>
</evidence>
<organism evidence="2 3">
    <name type="scientific">Fulvivirga sediminis</name>
    <dbReference type="NCBI Taxonomy" id="2803949"/>
    <lineage>
        <taxon>Bacteria</taxon>
        <taxon>Pseudomonadati</taxon>
        <taxon>Bacteroidota</taxon>
        <taxon>Cytophagia</taxon>
        <taxon>Cytophagales</taxon>
        <taxon>Fulvivirgaceae</taxon>
        <taxon>Fulvivirga</taxon>
    </lineage>
</organism>
<feature type="domain" description="Nudix hydrolase" evidence="1">
    <location>
        <begin position="10"/>
        <end position="155"/>
    </location>
</feature>
<dbReference type="GO" id="GO:0016787">
    <property type="term" value="F:hydrolase activity"/>
    <property type="evidence" value="ECO:0007669"/>
    <property type="project" value="UniProtKB-KW"/>
</dbReference>
<accession>A0A937JYT5</accession>
<dbReference type="Proteomes" id="UP000659388">
    <property type="component" value="Unassembled WGS sequence"/>
</dbReference>
<comment type="caution">
    <text evidence="2">The sequence shown here is derived from an EMBL/GenBank/DDBJ whole genome shotgun (WGS) entry which is preliminary data.</text>
</comment>
<evidence type="ECO:0000313" key="3">
    <source>
        <dbReference type="Proteomes" id="UP000659388"/>
    </source>
</evidence>
<dbReference type="Gene3D" id="1.10.10.10">
    <property type="entry name" value="Winged helix-like DNA-binding domain superfamily/Winged helix DNA-binding domain"/>
    <property type="match status" value="1"/>
</dbReference>
<dbReference type="InterPro" id="IPR015797">
    <property type="entry name" value="NUDIX_hydrolase-like_dom_sf"/>
</dbReference>
<dbReference type="Pfam" id="PF00293">
    <property type="entry name" value="NUDIX"/>
    <property type="match status" value="1"/>
</dbReference>
<dbReference type="Gene3D" id="3.90.79.10">
    <property type="entry name" value="Nucleoside Triphosphate Pyrophosphohydrolase"/>
    <property type="match status" value="1"/>
</dbReference>
<name>A0A937JYT5_9BACT</name>
<dbReference type="InterPro" id="IPR036388">
    <property type="entry name" value="WH-like_DNA-bd_sf"/>
</dbReference>
<dbReference type="EMBL" id="JAESIY010000003">
    <property type="protein sequence ID" value="MBL3655989.1"/>
    <property type="molecule type" value="Genomic_DNA"/>
</dbReference>
<dbReference type="PANTHER" id="PTHR43736">
    <property type="entry name" value="ADP-RIBOSE PYROPHOSPHATASE"/>
    <property type="match status" value="1"/>
</dbReference>
<dbReference type="RefSeq" id="WP_202243681.1">
    <property type="nucleotide sequence ID" value="NZ_JAESIY010000003.1"/>
</dbReference>
<evidence type="ECO:0000259" key="1">
    <source>
        <dbReference type="PROSITE" id="PS51462"/>
    </source>
</evidence>
<dbReference type="PROSITE" id="PS51462">
    <property type="entry name" value="NUDIX"/>
    <property type="match status" value="1"/>
</dbReference>
<keyword evidence="2" id="KW-0378">Hydrolase</keyword>
<keyword evidence="3" id="KW-1185">Reference proteome</keyword>
<proteinExistence type="predicted"/>
<dbReference type="AlphaFoldDB" id="A0A937JYT5"/>
<dbReference type="InterPro" id="IPR036390">
    <property type="entry name" value="WH_DNA-bd_sf"/>
</dbReference>
<sequence>MTLQKSNSLNPHVSVDCVIFGFDKGQLQVLLIKRGGKDEALALPGDLIRDDENLDEAASRVLYELTGLRNIFLEQLRAFGDPERLEANSDIQWLNSVREEPQARVITIAYYAIVKPGKLHPKPSSFASEVKWMPVLELPMLAFDHSVILSQALHHLAASLKKEPLLAFEMLPRKFTLRQIQKLYEEVLNKNIDKRNFRKKLQTAGMLIPLDEKEVGVSHKPARFYQFDKKKIKTKGWL</sequence>
<dbReference type="CDD" id="cd18873">
    <property type="entry name" value="NUDIX_NadM_like"/>
    <property type="match status" value="1"/>
</dbReference>